<feature type="compositionally biased region" description="Polar residues" evidence="9">
    <location>
        <begin position="759"/>
        <end position="774"/>
    </location>
</feature>
<feature type="region of interest" description="Disordered" evidence="9">
    <location>
        <begin position="1"/>
        <end position="23"/>
    </location>
</feature>
<evidence type="ECO:0000256" key="3">
    <source>
        <dbReference type="ARBA" id="ARBA00022771"/>
    </source>
</evidence>
<feature type="compositionally biased region" description="Basic and acidic residues" evidence="9">
    <location>
        <begin position="435"/>
        <end position="452"/>
    </location>
</feature>
<feature type="region of interest" description="Disordered" evidence="9">
    <location>
        <begin position="1982"/>
        <end position="2006"/>
    </location>
</feature>
<feature type="compositionally biased region" description="Basic residues" evidence="9">
    <location>
        <begin position="2178"/>
        <end position="2188"/>
    </location>
</feature>
<feature type="compositionally biased region" description="Basic and acidic residues" evidence="9">
    <location>
        <begin position="819"/>
        <end position="832"/>
    </location>
</feature>
<evidence type="ECO:0000256" key="9">
    <source>
        <dbReference type="SAM" id="MobiDB-lite"/>
    </source>
</evidence>
<feature type="compositionally biased region" description="Basic residues" evidence="9">
    <location>
        <begin position="2255"/>
        <end position="2264"/>
    </location>
</feature>
<evidence type="ECO:0000256" key="4">
    <source>
        <dbReference type="ARBA" id="ARBA00022833"/>
    </source>
</evidence>
<feature type="compositionally biased region" description="Basic residues" evidence="9">
    <location>
        <begin position="1991"/>
        <end position="2000"/>
    </location>
</feature>
<dbReference type="PANTHER" id="PTHR46179">
    <property type="entry name" value="ZINC FINGER PROTEIN"/>
    <property type="match status" value="1"/>
</dbReference>
<dbReference type="PROSITE" id="PS00354">
    <property type="entry name" value="HMGI_Y"/>
    <property type="match status" value="1"/>
</dbReference>
<protein>
    <submittedName>
        <fullName evidence="11">Zinc finger protein 384</fullName>
    </submittedName>
</protein>
<feature type="region of interest" description="Disordered" evidence="9">
    <location>
        <begin position="386"/>
        <end position="452"/>
    </location>
</feature>
<feature type="compositionally biased region" description="Basic and acidic residues" evidence="9">
    <location>
        <begin position="2118"/>
        <end position="2138"/>
    </location>
</feature>
<dbReference type="Gene3D" id="3.30.160.60">
    <property type="entry name" value="Classic Zinc Finger"/>
    <property type="match status" value="2"/>
</dbReference>
<reference evidence="11 12" key="1">
    <citation type="journal article" date="2015" name="Nat. Commun.">
        <title>Outbred genome sequencing and CRISPR/Cas9 gene editing in butterflies.</title>
        <authorList>
            <person name="Li X."/>
            <person name="Fan D."/>
            <person name="Zhang W."/>
            <person name="Liu G."/>
            <person name="Zhang L."/>
            <person name="Zhao L."/>
            <person name="Fang X."/>
            <person name="Chen L."/>
            <person name="Dong Y."/>
            <person name="Chen Y."/>
            <person name="Ding Y."/>
            <person name="Zhao R."/>
            <person name="Feng M."/>
            <person name="Zhu Y."/>
            <person name="Feng Y."/>
            <person name="Jiang X."/>
            <person name="Zhu D."/>
            <person name="Xiang H."/>
            <person name="Feng X."/>
            <person name="Li S."/>
            <person name="Wang J."/>
            <person name="Zhang G."/>
            <person name="Kronforst M.R."/>
            <person name="Wang W."/>
        </authorList>
    </citation>
    <scope>NUCLEOTIDE SEQUENCE [LARGE SCALE GENOMIC DNA]</scope>
    <source>
        <strain evidence="11">Ya'a_city_454_Pm</strain>
        <tissue evidence="11">Whole body</tissue>
    </source>
</reference>
<organism evidence="11 12">
    <name type="scientific">Papilio machaon</name>
    <name type="common">Old World swallowtail butterfly</name>
    <dbReference type="NCBI Taxonomy" id="76193"/>
    <lineage>
        <taxon>Eukaryota</taxon>
        <taxon>Metazoa</taxon>
        <taxon>Ecdysozoa</taxon>
        <taxon>Arthropoda</taxon>
        <taxon>Hexapoda</taxon>
        <taxon>Insecta</taxon>
        <taxon>Pterygota</taxon>
        <taxon>Neoptera</taxon>
        <taxon>Endopterygota</taxon>
        <taxon>Lepidoptera</taxon>
        <taxon>Glossata</taxon>
        <taxon>Ditrysia</taxon>
        <taxon>Papilionoidea</taxon>
        <taxon>Papilionidae</taxon>
        <taxon>Papilioninae</taxon>
        <taxon>Papilio</taxon>
    </lineage>
</organism>
<feature type="domain" description="C2H2-type" evidence="10">
    <location>
        <begin position="1558"/>
        <end position="1585"/>
    </location>
</feature>
<evidence type="ECO:0000256" key="2">
    <source>
        <dbReference type="ARBA" id="ARBA00022723"/>
    </source>
</evidence>
<gene>
    <name evidence="11" type="ORF">RR48_14404</name>
</gene>
<dbReference type="InterPro" id="IPR013087">
    <property type="entry name" value="Znf_C2H2_type"/>
</dbReference>
<feature type="region of interest" description="Disordered" evidence="9">
    <location>
        <begin position="2038"/>
        <end position="2264"/>
    </location>
</feature>
<evidence type="ECO:0000256" key="8">
    <source>
        <dbReference type="PROSITE-ProRule" id="PRU00042"/>
    </source>
</evidence>
<feature type="region of interest" description="Disordered" evidence="9">
    <location>
        <begin position="759"/>
        <end position="778"/>
    </location>
</feature>
<dbReference type="SUPFAM" id="SSF57667">
    <property type="entry name" value="beta-beta-alpha zinc fingers"/>
    <property type="match status" value="2"/>
</dbReference>
<dbReference type="GO" id="GO:0008270">
    <property type="term" value="F:zinc ion binding"/>
    <property type="evidence" value="ECO:0007669"/>
    <property type="project" value="UniProtKB-KW"/>
</dbReference>
<feature type="compositionally biased region" description="Basic and acidic residues" evidence="9">
    <location>
        <begin position="1529"/>
        <end position="1543"/>
    </location>
</feature>
<evidence type="ECO:0000256" key="6">
    <source>
        <dbReference type="ARBA" id="ARBA00023163"/>
    </source>
</evidence>
<proteinExistence type="predicted"/>
<feature type="domain" description="C2H2-type" evidence="10">
    <location>
        <begin position="1660"/>
        <end position="1687"/>
    </location>
</feature>
<dbReference type="GO" id="GO:0006357">
    <property type="term" value="P:regulation of transcription by RNA polymerase II"/>
    <property type="evidence" value="ECO:0007669"/>
    <property type="project" value="TreeGrafter"/>
</dbReference>
<evidence type="ECO:0000256" key="5">
    <source>
        <dbReference type="ARBA" id="ARBA00023015"/>
    </source>
</evidence>
<feature type="compositionally biased region" description="Basic and acidic residues" evidence="9">
    <location>
        <begin position="1278"/>
        <end position="1287"/>
    </location>
</feature>
<dbReference type="GO" id="GO:0005634">
    <property type="term" value="C:nucleus"/>
    <property type="evidence" value="ECO:0007669"/>
    <property type="project" value="UniProtKB-SubCell"/>
</dbReference>
<keyword evidence="5" id="KW-0805">Transcription regulation</keyword>
<feature type="compositionally biased region" description="Basic and acidic residues" evidence="9">
    <location>
        <begin position="1504"/>
        <end position="1515"/>
    </location>
</feature>
<feature type="domain" description="C2H2-type" evidence="10">
    <location>
        <begin position="1443"/>
        <end position="1470"/>
    </location>
</feature>
<evidence type="ECO:0000313" key="12">
    <source>
        <dbReference type="Proteomes" id="UP000053240"/>
    </source>
</evidence>
<dbReference type="KEGG" id="pmac:106720331"/>
<evidence type="ECO:0000256" key="7">
    <source>
        <dbReference type="ARBA" id="ARBA00023242"/>
    </source>
</evidence>
<name>A0A194QKA0_PAPMA</name>
<dbReference type="PROSITE" id="PS00028">
    <property type="entry name" value="ZINC_FINGER_C2H2_1"/>
    <property type="match status" value="4"/>
</dbReference>
<dbReference type="EMBL" id="KQ461198">
    <property type="protein sequence ID" value="KPJ05962.1"/>
    <property type="molecule type" value="Genomic_DNA"/>
</dbReference>
<keyword evidence="2" id="KW-0479">Metal-binding</keyword>
<accession>A0A194QKA0</accession>
<evidence type="ECO:0000313" key="11">
    <source>
        <dbReference type="EMBL" id="KPJ05962.1"/>
    </source>
</evidence>
<keyword evidence="4" id="KW-0862">Zinc</keyword>
<feature type="compositionally biased region" description="Basic residues" evidence="9">
    <location>
        <begin position="2085"/>
        <end position="2117"/>
    </location>
</feature>
<dbReference type="PANTHER" id="PTHR46179:SF13">
    <property type="entry name" value="C2H2-TYPE DOMAIN-CONTAINING PROTEIN"/>
    <property type="match status" value="1"/>
</dbReference>
<feature type="compositionally biased region" description="Basic and acidic residues" evidence="9">
    <location>
        <begin position="652"/>
        <end position="665"/>
    </location>
</feature>
<dbReference type="InParanoid" id="A0A194QKA0"/>
<feature type="compositionally biased region" description="Polar residues" evidence="9">
    <location>
        <begin position="2038"/>
        <end position="2049"/>
    </location>
</feature>
<feature type="region of interest" description="Disordered" evidence="9">
    <location>
        <begin position="1464"/>
        <end position="1550"/>
    </location>
</feature>
<comment type="subcellular location">
    <subcellularLocation>
        <location evidence="1">Nucleus</location>
    </subcellularLocation>
</comment>
<dbReference type="Proteomes" id="UP000053240">
    <property type="component" value="Unassembled WGS sequence"/>
</dbReference>
<feature type="domain" description="C2H2-type" evidence="10">
    <location>
        <begin position="1702"/>
        <end position="1724"/>
    </location>
</feature>
<dbReference type="SMART" id="SM00355">
    <property type="entry name" value="ZnF_C2H2"/>
    <property type="match status" value="7"/>
</dbReference>
<feature type="region of interest" description="Disordered" evidence="9">
    <location>
        <begin position="1352"/>
        <end position="1432"/>
    </location>
</feature>
<feature type="compositionally biased region" description="Basic and acidic residues" evidence="9">
    <location>
        <begin position="410"/>
        <end position="420"/>
    </location>
</feature>
<keyword evidence="3 8" id="KW-0863">Zinc-finger</keyword>
<feature type="region of interest" description="Disordered" evidence="9">
    <location>
        <begin position="646"/>
        <end position="665"/>
    </location>
</feature>
<sequence>MDRLNQLRSEAGGSGDSSLDTSSAASEAYLTANENSKYFSLLEDEASFNIAKDVNSDQEAAVADNSMISNLSPISKSSDLDSYKIGKQIEASNILFGSVNIFEDNENSYDGDELVIDDNAPEIDEKGNLEDKIIEDVQYGKVEDNLAGNIDDVEPAIPSKDTEVVLQIDGKNVDAIDIGNGLYLYRKEGEEELAAVQIVNDDQQQSSFKFLKVRENTEGNLEVYEEIEIEVPKEVPVKEGKTTENVSHIPIKDINKVISEPTKVDEKKITIPQKETSTSEINVELSKESQSDSKSEVNLNGKMMKFSESRKSPVVGSFTPMTYHSTPNKEGIPLTKTMVDQQLHPSRHSDNVKKTIEVHTDSSKQKNLDSPVKHFKEICDVNVPVIPDKDSKQTPEENNDINETLSEKNNVVEKLPEKNLVENQDTTVSNEDKEENMIKKGSEVSKSDTPAQKDEITNEEIIIKETPKNVNQLFSQNEEIIKQIPNDTNNTSIVKNNEGIVNCVDVKDTSKDKVESKVETIEKSKEECGIMEIEQTVVNKKIEEIQTEQSITVESNSETKLDKEIKSSTISNNSTFDATVESVKDIPVTMQEATKDSVKLARDKSQLQNIEIDKALKIAPLESKTLTSDETGMDQNIQSTIDLPKQNLIQQDTKHNKKEDQDKSKIIIEKKQEEGSNHKMTESNIIAPQPVELKGKCKTFESHGKIQLNVKNETKKEISKITKHVGSKAVNNNNAAVPFGKWTEANRQEFLNKIKETKVTTNSSNTKQIKQPNDLNRRDVLQKIDSQRQQTNNAMAKVQEQQKLTSNKNETAAFVKSAVKHDSKQVVKDRPTSKTKSVTSKKASKDDSSSNHQTDSAILLPISHTNMKELLQRREINNQALIDKTVEEIINRVPPAKTTNKDRTQNISNMEGVEKQKGMTLFGPSYHANNNQPVTLDEIETKMNELHGIPFVERPAHELPQKFVVDNILSLQNDSPKNKSTNQTNLLSQLKNTVQHTNEIVHIDSDEEIIEHEPITGDVNLKKIASEHPKEAHDLRMEITHKASDESKKEVIITEKDFDKFYRRNSVTYENCLTVNLDGKETHNVVQTTVEKDIAPKKLTRNEVLLAESKAKSTHKQQMLQARHSNYHSKIPVSNKHQTSEEETYGKNYQSKVQIAYHTALTAKRQKESPITIIEEKPVKVVFMDSSVDFVPSQLNVQGEKLSPIKQFTPDLETFTHSTTDSLDSDMLDNFDNKTQEETKTKSKHQRKQVLTPVEAPEMELIQSDDLGIEISPKKKRRIEDKLEKSPKNHVPKKSYLLGRTNADEKNKTTEVDKVVFNDINNHTNSYVAHPNPISAIDNLVKAAELLENQAEISSSSIKTQESETQQQTPPKRGRGRPRKYPLTDADSDKSKAPSPQKKPRLMDAKAPKSPKVASPEQTEEDDASDDRTVKENWTMGKINEKILCPICNKLFRNESVVYKHVKHCTGPSPNRPESDTGRLSESQESENKSHASKSDDVDLQDEETPKKRKSEESVPKVSVPDDDIIEETVNKEKTNKQHESRKSIVKTKNVSKPNNNLVCEICGKSFRHLSYLAHHKLQHKNEDSKKNDSEANVSKSVFCCEICKKEFRKLHHLVQHRIIHNPSSMSTRTLRKSSSEQGDNKIVKEQSALKQTEDHSAGFRCEPCDKSFRKLHHLVEHRETHDGINRQKAIEVETPKPAQIYQCDICDKTFKKLQLLNEHKEQHLETCSEKSDDKSVKSSFSSTKDIIHECSLCYMVFPNELSLNKHTEKCLRKKKQSIAKAKQAALNKELEGETLDTESRQSEECLNEKDDSLIIVEDNEEESFEPIDIKQNKPEDDKHINDIKVEKSEADNCNNADALSREQKDINSITPIKQDHVKKSTEAKEKELEQTVTETVINKEVIIPQHIPSKIKNDENLKPKVNDTLVDKKKNINKEKVIPTITKRKKSLNAPVPVVESVKPSIESSDEDDVRYMLNPDFKEETSMEEKSFMKIKTKKRNSLHFERPSSRDLLKRRISMQLPLKTSRLKKSTEQIAVATTSSLETKSTPKANEKPTTATDSDDSDTKYAFPETVKDTPTTSEVKKPQKRKSIATKRKLLSGVVKRKSLGKPTKVKHKLKPEPVKPIKKRTTEVEHRCDCGKLFSSAALLSRHTTLDHTPPRSRRRRSPPPEVDTNVAKVTKKTPPKKIYVKQTVQPKKVENDNRKSGVATRKSTTNNNDAKPSRDTRKSLKHTPAAKTPNMAAHKGVPVPDELRKHVAKQHLKNK</sequence>
<keyword evidence="12" id="KW-1185">Reference proteome</keyword>
<feature type="region of interest" description="Disordered" evidence="9">
    <location>
        <begin position="1278"/>
        <end position="1305"/>
    </location>
</feature>
<evidence type="ECO:0000256" key="1">
    <source>
        <dbReference type="ARBA" id="ARBA00004123"/>
    </source>
</evidence>
<keyword evidence="7" id="KW-0539">Nucleus</keyword>
<feature type="compositionally biased region" description="Basic and acidic residues" evidence="9">
    <location>
        <begin position="1486"/>
        <end position="1497"/>
    </location>
</feature>
<feature type="region of interest" description="Disordered" evidence="9">
    <location>
        <begin position="817"/>
        <end position="855"/>
    </location>
</feature>
<dbReference type="PROSITE" id="PS50157">
    <property type="entry name" value="ZINC_FINGER_C2H2_2"/>
    <property type="match status" value="5"/>
</dbReference>
<keyword evidence="6" id="KW-0804">Transcription</keyword>
<dbReference type="Pfam" id="PF00096">
    <property type="entry name" value="zf-C2H2"/>
    <property type="match status" value="1"/>
</dbReference>
<dbReference type="InterPro" id="IPR036236">
    <property type="entry name" value="Znf_C2H2_sf"/>
</dbReference>
<feature type="domain" description="C2H2-type" evidence="10">
    <location>
        <begin position="1599"/>
        <end position="1626"/>
    </location>
</feature>
<dbReference type="InterPro" id="IPR051061">
    <property type="entry name" value="Zinc_finger_trans_reg"/>
</dbReference>
<feature type="compositionally biased region" description="Low complexity" evidence="9">
    <location>
        <begin position="1352"/>
        <end position="1371"/>
    </location>
</feature>
<evidence type="ECO:0000259" key="10">
    <source>
        <dbReference type="PROSITE" id="PS50157"/>
    </source>
</evidence>
<dbReference type="Pfam" id="PF13912">
    <property type="entry name" value="zf-C2H2_6"/>
    <property type="match status" value="1"/>
</dbReference>
<feature type="compositionally biased region" description="Polar residues" evidence="9">
    <location>
        <begin position="2210"/>
        <end position="2219"/>
    </location>
</feature>
<dbReference type="InterPro" id="IPR000637">
    <property type="entry name" value="HMGI/Y_DNA-bd_CS"/>
</dbReference>
<dbReference type="OrthoDB" id="8012317at2759"/>
<feature type="region of interest" description="Disordered" evidence="9">
    <location>
        <begin position="787"/>
        <end position="806"/>
    </location>
</feature>